<name>A0A5S3X1M0_9GAMM</name>
<evidence type="ECO:0000313" key="3">
    <source>
        <dbReference type="EMBL" id="TMP37565.1"/>
    </source>
</evidence>
<dbReference type="InterPro" id="IPR036526">
    <property type="entry name" value="C-N_Hydrolase_sf"/>
</dbReference>
<comment type="caution">
    <text evidence="3">The sequence shown here is derived from an EMBL/GenBank/DDBJ whole genome shotgun (WGS) entry which is preliminary data.</text>
</comment>
<dbReference type="PANTHER" id="PTHR43674">
    <property type="entry name" value="NITRILASE C965.09-RELATED"/>
    <property type="match status" value="1"/>
</dbReference>
<dbReference type="EMBL" id="PNCJ01000014">
    <property type="protein sequence ID" value="TMP37565.1"/>
    <property type="molecule type" value="Genomic_DNA"/>
</dbReference>
<dbReference type="InterPro" id="IPR050345">
    <property type="entry name" value="Aliph_Amidase/BUP"/>
</dbReference>
<evidence type="ECO:0000259" key="2">
    <source>
        <dbReference type="PROSITE" id="PS50263"/>
    </source>
</evidence>
<gene>
    <name evidence="3" type="ORF">CWB98_10335</name>
</gene>
<evidence type="ECO:0000256" key="1">
    <source>
        <dbReference type="ARBA" id="ARBA00022801"/>
    </source>
</evidence>
<dbReference type="Proteomes" id="UP000306719">
    <property type="component" value="Unassembled WGS sequence"/>
</dbReference>
<accession>A0A5S3X1M0</accession>
<dbReference type="PROSITE" id="PS50263">
    <property type="entry name" value="CN_HYDROLASE"/>
    <property type="match status" value="1"/>
</dbReference>
<sequence length="237" mass="26133">MKVGFFQFDVAFAEPEQNRDAIKHALVMSHEFDLLLLPELCTTGSIFFDRQQVFDLAEDLYQGATSRLLQSLAKEKSACIVAGLAECYEGQLYNSTLLTGPEGLLGIHRKVHLASTDQLRFVPGKDFCVYEVQGVKIGVLLCYDIWFEDGLQALKQQGVQIILNPSNFCGEDSLAVIKKAAKDYGVYVIAANRLGMDHDCNTGVRFIGNSLIIDPQGTVLAQGDESQQLRVIEIPVG</sequence>
<dbReference type="PANTHER" id="PTHR43674:SF2">
    <property type="entry name" value="BETA-UREIDOPROPIONASE"/>
    <property type="match status" value="1"/>
</dbReference>
<dbReference type="Pfam" id="PF00795">
    <property type="entry name" value="CN_hydrolase"/>
    <property type="match status" value="1"/>
</dbReference>
<reference evidence="3 4" key="1">
    <citation type="submission" date="2018-01" db="EMBL/GenBank/DDBJ databases">
        <authorList>
            <person name="Paulsen S."/>
            <person name="Gram L.K."/>
        </authorList>
    </citation>
    <scope>NUCLEOTIDE SEQUENCE [LARGE SCALE GENOMIC DNA]</scope>
    <source>
        <strain evidence="3 4">S2599</strain>
    </source>
</reference>
<dbReference type="GO" id="GO:0016811">
    <property type="term" value="F:hydrolase activity, acting on carbon-nitrogen (but not peptide) bonds, in linear amides"/>
    <property type="evidence" value="ECO:0007669"/>
    <property type="project" value="UniProtKB-ARBA"/>
</dbReference>
<dbReference type="AlphaFoldDB" id="A0A5S3X1M0"/>
<dbReference type="InterPro" id="IPR003010">
    <property type="entry name" value="C-N_Hydrolase"/>
</dbReference>
<feature type="domain" description="CN hydrolase" evidence="2">
    <location>
        <begin position="1"/>
        <end position="236"/>
    </location>
</feature>
<dbReference type="RefSeq" id="WP_138544775.1">
    <property type="nucleotide sequence ID" value="NZ_PNCJ01000014.1"/>
</dbReference>
<dbReference type="SUPFAM" id="SSF56317">
    <property type="entry name" value="Carbon-nitrogen hydrolase"/>
    <property type="match status" value="1"/>
</dbReference>
<dbReference type="Gene3D" id="3.60.110.10">
    <property type="entry name" value="Carbon-nitrogen hydrolase"/>
    <property type="match status" value="1"/>
</dbReference>
<protein>
    <recommendedName>
        <fullName evidence="2">CN hydrolase domain-containing protein</fullName>
    </recommendedName>
</protein>
<dbReference type="OrthoDB" id="9803803at2"/>
<organism evidence="3 4">
    <name type="scientific">Pseudoalteromonas rubra</name>
    <dbReference type="NCBI Taxonomy" id="43658"/>
    <lineage>
        <taxon>Bacteria</taxon>
        <taxon>Pseudomonadati</taxon>
        <taxon>Pseudomonadota</taxon>
        <taxon>Gammaproteobacteria</taxon>
        <taxon>Alteromonadales</taxon>
        <taxon>Pseudoalteromonadaceae</taxon>
        <taxon>Pseudoalteromonas</taxon>
    </lineage>
</organism>
<reference evidence="4" key="2">
    <citation type="submission" date="2019-06" db="EMBL/GenBank/DDBJ databases">
        <title>Co-occurence of chitin degradation, pigmentation and bioactivity in marine Pseudoalteromonas.</title>
        <authorList>
            <person name="Sonnenschein E.C."/>
            <person name="Bech P.K."/>
        </authorList>
    </citation>
    <scope>NUCLEOTIDE SEQUENCE [LARGE SCALE GENOMIC DNA]</scope>
    <source>
        <strain evidence="4">S2599</strain>
    </source>
</reference>
<proteinExistence type="predicted"/>
<keyword evidence="1" id="KW-0378">Hydrolase</keyword>
<evidence type="ECO:0000313" key="4">
    <source>
        <dbReference type="Proteomes" id="UP000306719"/>
    </source>
</evidence>